<sequence>MALGLVLSSAVLGVLAASTRAYRLHQQLVRVQEEGRFGLGSLAADLADRCGAIRGYECGSVRCSPALPTDRSLPERARAANVLIVDTPHDEKGCVSVAWYIANGPVAGERELRRCVSGSNCQSVAQGLNRLDFTYAVRDAQQRVRHLDAAEVDGESLWDAVVGVDIGLWIEQRDSEEEASAIRHEFRTFVALPRGGA</sequence>
<name>A0A4R3YY48_9GAMM</name>
<keyword evidence="2" id="KW-1185">Reference proteome</keyword>
<evidence type="ECO:0000313" key="1">
    <source>
        <dbReference type="EMBL" id="TCV97516.1"/>
    </source>
</evidence>
<organism evidence="1 2">
    <name type="scientific">Luteibacter rhizovicinus</name>
    <dbReference type="NCBI Taxonomy" id="242606"/>
    <lineage>
        <taxon>Bacteria</taxon>
        <taxon>Pseudomonadati</taxon>
        <taxon>Pseudomonadota</taxon>
        <taxon>Gammaproteobacteria</taxon>
        <taxon>Lysobacterales</taxon>
        <taxon>Rhodanobacteraceae</taxon>
        <taxon>Luteibacter</taxon>
    </lineage>
</organism>
<protein>
    <recommendedName>
        <fullName evidence="3">Type IV pilus assembly protein PilW</fullName>
    </recommendedName>
</protein>
<evidence type="ECO:0000313" key="2">
    <source>
        <dbReference type="Proteomes" id="UP000295645"/>
    </source>
</evidence>
<proteinExistence type="predicted"/>
<dbReference type="Proteomes" id="UP000295645">
    <property type="component" value="Unassembled WGS sequence"/>
</dbReference>
<accession>A0A4R3YY48</accession>
<gene>
    <name evidence="1" type="ORF">EC912_101531</name>
</gene>
<reference evidence="1 2" key="1">
    <citation type="submission" date="2019-03" db="EMBL/GenBank/DDBJ databases">
        <title>Above-ground endophytic microbial communities from plants in different locations in the United States.</title>
        <authorList>
            <person name="Frank C."/>
        </authorList>
    </citation>
    <scope>NUCLEOTIDE SEQUENCE [LARGE SCALE GENOMIC DNA]</scope>
    <source>
        <strain evidence="1 2">LP_13_YM</strain>
    </source>
</reference>
<dbReference type="EMBL" id="SMCS01000001">
    <property type="protein sequence ID" value="TCV97516.1"/>
    <property type="molecule type" value="Genomic_DNA"/>
</dbReference>
<evidence type="ECO:0008006" key="3">
    <source>
        <dbReference type="Google" id="ProtNLM"/>
    </source>
</evidence>
<dbReference type="AlphaFoldDB" id="A0A4R3YY48"/>
<comment type="caution">
    <text evidence="1">The sequence shown here is derived from an EMBL/GenBank/DDBJ whole genome shotgun (WGS) entry which is preliminary data.</text>
</comment>